<comment type="caution">
    <text evidence="2">The sequence shown here is derived from an EMBL/GenBank/DDBJ whole genome shotgun (WGS) entry which is preliminary data.</text>
</comment>
<keyword evidence="1" id="KW-0732">Signal</keyword>
<accession>A0AAN8ID46</accession>
<sequence>MVLIILSVVLTLKMGSLMSTKFNTWHFERLPVTYGFEEFAVSSNSEFCNEMARLLYNEDYSIEQIAVAMGLCLKLTEGFRDEEAGNGVAISADTNSSSCEESIDEQ</sequence>
<feature type="signal peptide" evidence="1">
    <location>
        <begin position="1"/>
        <end position="19"/>
    </location>
</feature>
<feature type="non-terminal residue" evidence="2">
    <location>
        <position position="106"/>
    </location>
</feature>
<evidence type="ECO:0000313" key="2">
    <source>
        <dbReference type="EMBL" id="KAK5964532.1"/>
    </source>
</evidence>
<proteinExistence type="predicted"/>
<gene>
    <name evidence="2" type="ORF">GCK32_018580</name>
</gene>
<feature type="chain" id="PRO_5042832276" evidence="1">
    <location>
        <begin position="20"/>
        <end position="106"/>
    </location>
</feature>
<dbReference type="Proteomes" id="UP001331761">
    <property type="component" value="Unassembled WGS sequence"/>
</dbReference>
<name>A0AAN8ID46_TRICO</name>
<keyword evidence="3" id="KW-1185">Reference proteome</keyword>
<dbReference type="EMBL" id="WIXE01025689">
    <property type="protein sequence ID" value="KAK5964532.1"/>
    <property type="molecule type" value="Genomic_DNA"/>
</dbReference>
<organism evidence="2 3">
    <name type="scientific">Trichostrongylus colubriformis</name>
    <name type="common">Black scour worm</name>
    <dbReference type="NCBI Taxonomy" id="6319"/>
    <lineage>
        <taxon>Eukaryota</taxon>
        <taxon>Metazoa</taxon>
        <taxon>Ecdysozoa</taxon>
        <taxon>Nematoda</taxon>
        <taxon>Chromadorea</taxon>
        <taxon>Rhabditida</taxon>
        <taxon>Rhabditina</taxon>
        <taxon>Rhabditomorpha</taxon>
        <taxon>Strongyloidea</taxon>
        <taxon>Trichostrongylidae</taxon>
        <taxon>Trichostrongylus</taxon>
    </lineage>
</organism>
<evidence type="ECO:0000256" key="1">
    <source>
        <dbReference type="SAM" id="SignalP"/>
    </source>
</evidence>
<dbReference type="AlphaFoldDB" id="A0AAN8ID46"/>
<evidence type="ECO:0000313" key="3">
    <source>
        <dbReference type="Proteomes" id="UP001331761"/>
    </source>
</evidence>
<reference evidence="2 3" key="1">
    <citation type="submission" date="2019-10" db="EMBL/GenBank/DDBJ databases">
        <title>Assembly and Annotation for the nematode Trichostrongylus colubriformis.</title>
        <authorList>
            <person name="Martin J."/>
        </authorList>
    </citation>
    <scope>NUCLEOTIDE SEQUENCE [LARGE SCALE GENOMIC DNA]</scope>
    <source>
        <strain evidence="2">G859</strain>
        <tissue evidence="2">Whole worm</tissue>
    </source>
</reference>
<protein>
    <submittedName>
        <fullName evidence="2">Uncharacterized protein</fullName>
    </submittedName>
</protein>